<sequence length="225" mass="23791">MGAMQLLAHLLAADPATPRLTVYNDAASVRMDFSAQTLDNWASKIANLLLEELELFPDGDAMVVIDLPPSWQAAVIALGALTARVPYTVNASRDTPVAAVFTTVEGCARWANAGVDVLALTDDPFGRGVEETGLALPPGVIDFGPIVRFYGDYYYGDAPALPDVVAPDGAARRLLSLGWRDDADFAERVLRPLAAGGSCVVVVPPASTQRIDAIAAAEKATERLL</sequence>
<gene>
    <name evidence="1" type="ORF">CUTER_02480</name>
</gene>
<dbReference type="PATRIC" id="fig|1072256.5.peg.491"/>
<reference evidence="2" key="2">
    <citation type="submission" date="2015-05" db="EMBL/GenBank/DDBJ databases">
        <title>Complete genome sequence of Corynebacterium uterequi DSM 45634, isolated from the uterus of a maiden mare.</title>
        <authorList>
            <person name="Ruckert C."/>
            <person name="Albersmeier A."/>
            <person name="Winkler A."/>
            <person name="Tauch A."/>
        </authorList>
    </citation>
    <scope>NUCLEOTIDE SEQUENCE [LARGE SCALE GENOMIC DNA]</scope>
    <source>
        <strain evidence="2">DSM 45634</strain>
    </source>
</reference>
<proteinExistence type="predicted"/>
<reference evidence="1 2" key="1">
    <citation type="journal article" date="2015" name="Genome Announc.">
        <title>Virulence Factor Genes Detected in the Complete Genome Sequence of Corynebacterium uterequi DSM 45634, Isolated from the Uterus of a Maiden Mare.</title>
        <authorList>
            <person name="Ruckert C."/>
            <person name="Kriete M."/>
            <person name="Jaenicke S."/>
            <person name="Winkler A."/>
            <person name="Tauch A."/>
        </authorList>
    </citation>
    <scope>NUCLEOTIDE SEQUENCE [LARGE SCALE GENOMIC DNA]</scope>
    <source>
        <strain evidence="1 2">DSM 45634</strain>
    </source>
</reference>
<protein>
    <submittedName>
        <fullName evidence="1">Putative TIGR03089 family protein</fullName>
    </submittedName>
</protein>
<name>A0A0G3HAW8_9CORY</name>
<dbReference type="NCBIfam" id="TIGR03089">
    <property type="entry name" value="TIGR03089 family protein"/>
    <property type="match status" value="1"/>
</dbReference>
<accession>A0A0G3HAW8</accession>
<dbReference type="Proteomes" id="UP000035548">
    <property type="component" value="Chromosome"/>
</dbReference>
<dbReference type="AlphaFoldDB" id="A0A0G3HAW8"/>
<organism evidence="1 2">
    <name type="scientific">Corynebacterium uterequi</name>
    <dbReference type="NCBI Taxonomy" id="1072256"/>
    <lineage>
        <taxon>Bacteria</taxon>
        <taxon>Bacillati</taxon>
        <taxon>Actinomycetota</taxon>
        <taxon>Actinomycetes</taxon>
        <taxon>Mycobacteriales</taxon>
        <taxon>Corynebacteriaceae</taxon>
        <taxon>Corynebacterium</taxon>
    </lineage>
</organism>
<keyword evidence="2" id="KW-1185">Reference proteome</keyword>
<dbReference type="STRING" id="1072256.CUTER_02480"/>
<evidence type="ECO:0000313" key="2">
    <source>
        <dbReference type="Proteomes" id="UP000035548"/>
    </source>
</evidence>
<dbReference type="EMBL" id="CP011546">
    <property type="protein sequence ID" value="AKK10511.1"/>
    <property type="molecule type" value="Genomic_DNA"/>
</dbReference>
<dbReference type="KEGG" id="cut:CUTER_02480"/>
<evidence type="ECO:0000313" key="1">
    <source>
        <dbReference type="EMBL" id="AKK10511.1"/>
    </source>
</evidence>
<dbReference type="InterPro" id="IPR017523">
    <property type="entry name" value="Rv3268"/>
</dbReference>